<proteinExistence type="inferred from homology"/>
<dbReference type="OrthoDB" id="9803470at2"/>
<sequence>MPAPSDETKDVADQLPQHLPALRRYARALTGDVTAADDLVQDCVERALSRAHLWRRPGNLRAWLFTIMHNLNANNRRRAAARPRLAAIQDVPEPSWPAGQVERLTASQTLAAMQRLSEPHREVLVLIAIEGMAYIEAAAVLGVPPGTVMSRLSRAREHLRQLTDGPRTTPLDRTSAA</sequence>
<feature type="domain" description="RNA polymerase sigma factor 70 region 4 type 2" evidence="6">
    <location>
        <begin position="110"/>
        <end position="159"/>
    </location>
</feature>
<evidence type="ECO:0000256" key="1">
    <source>
        <dbReference type="ARBA" id="ARBA00010641"/>
    </source>
</evidence>
<dbReference type="Pfam" id="PF08281">
    <property type="entry name" value="Sigma70_r4_2"/>
    <property type="match status" value="1"/>
</dbReference>
<dbReference type="InterPro" id="IPR053866">
    <property type="entry name" value="PhyR_sigma2"/>
</dbReference>
<dbReference type="SUPFAM" id="SSF88946">
    <property type="entry name" value="Sigma2 domain of RNA polymerase sigma factors"/>
    <property type="match status" value="1"/>
</dbReference>
<keyword evidence="4" id="KW-0804">Transcription</keyword>
<evidence type="ECO:0000256" key="5">
    <source>
        <dbReference type="SAM" id="MobiDB-lite"/>
    </source>
</evidence>
<feature type="region of interest" description="Disordered" evidence="5">
    <location>
        <begin position="157"/>
        <end position="177"/>
    </location>
</feature>
<dbReference type="PANTHER" id="PTHR43133">
    <property type="entry name" value="RNA POLYMERASE ECF-TYPE SIGMA FACTO"/>
    <property type="match status" value="1"/>
</dbReference>
<dbReference type="AlphaFoldDB" id="A0A5C8PK72"/>
<dbReference type="Gene3D" id="1.10.10.10">
    <property type="entry name" value="Winged helix-like DNA-binding domain superfamily/Winged helix DNA-binding domain"/>
    <property type="match status" value="1"/>
</dbReference>
<dbReference type="RefSeq" id="WP_147848234.1">
    <property type="nucleotide sequence ID" value="NZ_VDUZ01000019.1"/>
</dbReference>
<evidence type="ECO:0000256" key="2">
    <source>
        <dbReference type="ARBA" id="ARBA00023015"/>
    </source>
</evidence>
<name>A0A5C8PK72_9HYPH</name>
<dbReference type="Proteomes" id="UP000321638">
    <property type="component" value="Unassembled WGS sequence"/>
</dbReference>
<organism evidence="8 9">
    <name type="scientific">Vineibacter terrae</name>
    <dbReference type="NCBI Taxonomy" id="2586908"/>
    <lineage>
        <taxon>Bacteria</taxon>
        <taxon>Pseudomonadati</taxon>
        <taxon>Pseudomonadota</taxon>
        <taxon>Alphaproteobacteria</taxon>
        <taxon>Hyphomicrobiales</taxon>
        <taxon>Vineibacter</taxon>
    </lineage>
</organism>
<dbReference type="PANTHER" id="PTHR43133:SF25">
    <property type="entry name" value="RNA POLYMERASE SIGMA FACTOR RFAY-RELATED"/>
    <property type="match status" value="1"/>
</dbReference>
<evidence type="ECO:0000259" key="6">
    <source>
        <dbReference type="Pfam" id="PF08281"/>
    </source>
</evidence>
<dbReference type="SUPFAM" id="SSF88659">
    <property type="entry name" value="Sigma3 and sigma4 domains of RNA polymerase sigma factors"/>
    <property type="match status" value="1"/>
</dbReference>
<dbReference type="GO" id="GO:0006352">
    <property type="term" value="P:DNA-templated transcription initiation"/>
    <property type="evidence" value="ECO:0007669"/>
    <property type="project" value="InterPro"/>
</dbReference>
<keyword evidence="2" id="KW-0805">Transcription regulation</keyword>
<dbReference type="InterPro" id="IPR013324">
    <property type="entry name" value="RNA_pol_sigma_r3/r4-like"/>
</dbReference>
<dbReference type="InterPro" id="IPR013325">
    <property type="entry name" value="RNA_pol_sigma_r2"/>
</dbReference>
<protein>
    <submittedName>
        <fullName evidence="8">Sigma-70 family RNA polymerase sigma factor</fullName>
    </submittedName>
</protein>
<dbReference type="Gene3D" id="1.10.1740.10">
    <property type="match status" value="1"/>
</dbReference>
<dbReference type="InterPro" id="IPR014284">
    <property type="entry name" value="RNA_pol_sigma-70_dom"/>
</dbReference>
<reference evidence="8 9" key="1">
    <citation type="submission" date="2019-06" db="EMBL/GenBank/DDBJ databases">
        <title>New taxonomy in bacterial strain CC-CFT640, isolated from vineyard.</title>
        <authorList>
            <person name="Lin S.-Y."/>
            <person name="Tsai C.-F."/>
            <person name="Young C.-C."/>
        </authorList>
    </citation>
    <scope>NUCLEOTIDE SEQUENCE [LARGE SCALE GENOMIC DNA]</scope>
    <source>
        <strain evidence="8 9">CC-CFT640</strain>
    </source>
</reference>
<dbReference type="Pfam" id="PF22029">
    <property type="entry name" value="PhyR_sigma2"/>
    <property type="match status" value="1"/>
</dbReference>
<keyword evidence="3" id="KW-0731">Sigma factor</keyword>
<dbReference type="GO" id="GO:0003677">
    <property type="term" value="F:DNA binding"/>
    <property type="evidence" value="ECO:0007669"/>
    <property type="project" value="InterPro"/>
</dbReference>
<dbReference type="InterPro" id="IPR013249">
    <property type="entry name" value="RNA_pol_sigma70_r4_t2"/>
</dbReference>
<dbReference type="NCBIfam" id="TIGR02937">
    <property type="entry name" value="sigma70-ECF"/>
    <property type="match status" value="1"/>
</dbReference>
<comment type="caution">
    <text evidence="8">The sequence shown here is derived from an EMBL/GenBank/DDBJ whole genome shotgun (WGS) entry which is preliminary data.</text>
</comment>
<dbReference type="InterPro" id="IPR039425">
    <property type="entry name" value="RNA_pol_sigma-70-like"/>
</dbReference>
<dbReference type="EMBL" id="VDUZ01000019">
    <property type="protein sequence ID" value="TXL74271.1"/>
    <property type="molecule type" value="Genomic_DNA"/>
</dbReference>
<gene>
    <name evidence="8" type="ORF">FHP25_17430</name>
</gene>
<evidence type="ECO:0000313" key="9">
    <source>
        <dbReference type="Proteomes" id="UP000321638"/>
    </source>
</evidence>
<keyword evidence="9" id="KW-1185">Reference proteome</keyword>
<dbReference type="GO" id="GO:0016987">
    <property type="term" value="F:sigma factor activity"/>
    <property type="evidence" value="ECO:0007669"/>
    <property type="project" value="UniProtKB-KW"/>
</dbReference>
<evidence type="ECO:0000256" key="3">
    <source>
        <dbReference type="ARBA" id="ARBA00023082"/>
    </source>
</evidence>
<evidence type="ECO:0000313" key="8">
    <source>
        <dbReference type="EMBL" id="TXL74271.1"/>
    </source>
</evidence>
<accession>A0A5C8PK72</accession>
<comment type="similarity">
    <text evidence="1">Belongs to the sigma-70 factor family. ECF subfamily.</text>
</comment>
<evidence type="ECO:0000256" key="4">
    <source>
        <dbReference type="ARBA" id="ARBA00023163"/>
    </source>
</evidence>
<dbReference type="CDD" id="cd06171">
    <property type="entry name" value="Sigma70_r4"/>
    <property type="match status" value="1"/>
</dbReference>
<dbReference type="InterPro" id="IPR036388">
    <property type="entry name" value="WH-like_DNA-bd_sf"/>
</dbReference>
<feature type="domain" description="PhyR sigma2" evidence="7">
    <location>
        <begin position="17"/>
        <end position="69"/>
    </location>
</feature>
<evidence type="ECO:0000259" key="7">
    <source>
        <dbReference type="Pfam" id="PF22029"/>
    </source>
</evidence>